<dbReference type="Proteomes" id="UP000256964">
    <property type="component" value="Unassembled WGS sequence"/>
</dbReference>
<accession>A0A371DK03</accession>
<evidence type="ECO:0000259" key="6">
    <source>
        <dbReference type="PROSITE" id="PS50865"/>
    </source>
</evidence>
<dbReference type="EMBL" id="KZ857389">
    <property type="protein sequence ID" value="RDX52846.1"/>
    <property type="molecule type" value="Genomic_DNA"/>
</dbReference>
<evidence type="ECO:0000256" key="1">
    <source>
        <dbReference type="ARBA" id="ARBA00022723"/>
    </source>
</evidence>
<evidence type="ECO:0000256" key="5">
    <source>
        <dbReference type="SAM" id="MobiDB-lite"/>
    </source>
</evidence>
<keyword evidence="3" id="KW-0862">Zinc</keyword>
<dbReference type="AlphaFoldDB" id="A0A371DK03"/>
<dbReference type="PROSITE" id="PS01360">
    <property type="entry name" value="ZF_MYND_1"/>
    <property type="match status" value="1"/>
</dbReference>
<evidence type="ECO:0000256" key="4">
    <source>
        <dbReference type="PROSITE-ProRule" id="PRU00134"/>
    </source>
</evidence>
<dbReference type="SUPFAM" id="SSF144232">
    <property type="entry name" value="HIT/MYND zinc finger-like"/>
    <property type="match status" value="1"/>
</dbReference>
<reference evidence="7 8" key="1">
    <citation type="journal article" date="2018" name="Biotechnol. Biofuels">
        <title>Integrative visual omics of the white-rot fungus Polyporus brumalis exposes the biotechnological potential of its oxidative enzymes for delignifying raw plant biomass.</title>
        <authorList>
            <person name="Miyauchi S."/>
            <person name="Rancon A."/>
            <person name="Drula E."/>
            <person name="Hage H."/>
            <person name="Chaduli D."/>
            <person name="Favel A."/>
            <person name="Grisel S."/>
            <person name="Henrissat B."/>
            <person name="Herpoel-Gimbert I."/>
            <person name="Ruiz-Duenas F.J."/>
            <person name="Chevret D."/>
            <person name="Hainaut M."/>
            <person name="Lin J."/>
            <person name="Wang M."/>
            <person name="Pangilinan J."/>
            <person name="Lipzen A."/>
            <person name="Lesage-Meessen L."/>
            <person name="Navarro D."/>
            <person name="Riley R."/>
            <person name="Grigoriev I.V."/>
            <person name="Zhou S."/>
            <person name="Raouche S."/>
            <person name="Rosso M.N."/>
        </authorList>
    </citation>
    <scope>NUCLEOTIDE SEQUENCE [LARGE SCALE GENOMIC DNA]</scope>
    <source>
        <strain evidence="7 8">BRFM 1820</strain>
    </source>
</reference>
<evidence type="ECO:0000256" key="2">
    <source>
        <dbReference type="ARBA" id="ARBA00022771"/>
    </source>
</evidence>
<name>A0A371DK03_9APHY</name>
<evidence type="ECO:0000313" key="8">
    <source>
        <dbReference type="Proteomes" id="UP000256964"/>
    </source>
</evidence>
<protein>
    <recommendedName>
        <fullName evidence="6">MYND-type domain-containing protein</fullName>
    </recommendedName>
</protein>
<keyword evidence="1" id="KW-0479">Metal-binding</keyword>
<keyword evidence="2 4" id="KW-0863">Zinc-finger</keyword>
<keyword evidence="8" id="KW-1185">Reference proteome</keyword>
<proteinExistence type="predicted"/>
<dbReference type="Pfam" id="PF01753">
    <property type="entry name" value="zf-MYND"/>
    <property type="match status" value="1"/>
</dbReference>
<feature type="region of interest" description="Disordered" evidence="5">
    <location>
        <begin position="1"/>
        <end position="20"/>
    </location>
</feature>
<dbReference type="PROSITE" id="PS50865">
    <property type="entry name" value="ZF_MYND_2"/>
    <property type="match status" value="1"/>
</dbReference>
<evidence type="ECO:0000313" key="7">
    <source>
        <dbReference type="EMBL" id="RDX52846.1"/>
    </source>
</evidence>
<feature type="domain" description="MYND-type" evidence="6">
    <location>
        <begin position="27"/>
        <end position="68"/>
    </location>
</feature>
<dbReference type="GO" id="GO:0008270">
    <property type="term" value="F:zinc ion binding"/>
    <property type="evidence" value="ECO:0007669"/>
    <property type="project" value="UniProtKB-KW"/>
</dbReference>
<dbReference type="Gene3D" id="6.10.140.2220">
    <property type="match status" value="1"/>
</dbReference>
<sequence>MGIESHPLQTTFRPGDTSELRNKEGRCRNCDRARKSGEQFMFCKGCKTAVYCSEQCQREHWKDHKDMCKFSRANAEILASHPGAVAAPVAGMPDFIELQALLRDFSETHRASFQTMLLAKLFLDGGAEAILAAGQKICIVPLKYREPGPDGVVNPALTFSYTKMVFLPLDRVLADPQGTHSRLVDGWNASASLRQRLRGSYAAEPGFIDVMPVMFSPQVGPTQMAYFPIYQMPGGVSREHYQGELELLSKFIEMGIVLRQPRPDKAPVPGYMKDLGSGRKWEWRPLVNWDTNPEWKRTKTTKERVKLLQRKLAEARSA</sequence>
<organism evidence="7 8">
    <name type="scientific">Lentinus brumalis</name>
    <dbReference type="NCBI Taxonomy" id="2498619"/>
    <lineage>
        <taxon>Eukaryota</taxon>
        <taxon>Fungi</taxon>
        <taxon>Dikarya</taxon>
        <taxon>Basidiomycota</taxon>
        <taxon>Agaricomycotina</taxon>
        <taxon>Agaricomycetes</taxon>
        <taxon>Polyporales</taxon>
        <taxon>Polyporaceae</taxon>
        <taxon>Lentinus</taxon>
    </lineage>
</organism>
<evidence type="ECO:0000256" key="3">
    <source>
        <dbReference type="ARBA" id="ARBA00022833"/>
    </source>
</evidence>
<dbReference type="InterPro" id="IPR002893">
    <property type="entry name" value="Znf_MYND"/>
</dbReference>
<dbReference type="OrthoDB" id="2727672at2759"/>
<gene>
    <name evidence="7" type="ORF">OH76DRAFT_1344300</name>
</gene>